<evidence type="ECO:0000256" key="8">
    <source>
        <dbReference type="SAM" id="Phobius"/>
    </source>
</evidence>
<evidence type="ECO:0000256" key="4">
    <source>
        <dbReference type="ARBA" id="ARBA00022692"/>
    </source>
</evidence>
<dbReference type="InterPro" id="IPR020846">
    <property type="entry name" value="MFS_dom"/>
</dbReference>
<dbReference type="PROSITE" id="PS00217">
    <property type="entry name" value="SUGAR_TRANSPORT_2"/>
    <property type="match status" value="1"/>
</dbReference>
<feature type="transmembrane region" description="Helical" evidence="8">
    <location>
        <begin position="503"/>
        <end position="524"/>
    </location>
</feature>
<feature type="transmembrane region" description="Helical" evidence="8">
    <location>
        <begin position="101"/>
        <end position="121"/>
    </location>
</feature>
<keyword evidence="5 8" id="KW-1133">Transmembrane helix</keyword>
<dbReference type="PROSITE" id="PS50850">
    <property type="entry name" value="MFS"/>
    <property type="match status" value="1"/>
</dbReference>
<sequence>MIPPLPSSPSSSSDESTPLLLSPSALKQHTIYVYLVACLSAIGGFLFGYDTGIISGAMIFIRDVFMLDEWWQEAIVSSTLLAAWMFSIISGSATNKFGRKPVIVVSSLVFVAGSLLMALAWNKFALLGGRLIVGAGVGLASMTVPMYIAEVAPSSIRGQLVMINMCCITGGQFLASVIAYIFSYIEGGHGWRHMLGLAALPAGIQFFAFLAMPETPRWLVAQGRYEQAKQVLVKIRPRGADIEAEFNAIKESDLLAKRTQQAMADPGQSTFKRILQNQAVRKALLVGCLLQMIQQVSGINTVMYYMASIFEMAGVHSKQKALLLSSLTSMVNFIFTIVGYNLVERVGRRKLTLYSLFGVIISLATLAAGFQFASVNSPLVTRFDHSELNRPCDTVTDCSACSRLPECGFCFTSSNSNGTAKPSDIVEAYCLHVDQQHHDRSQMGQCLAGSTANFVWAYEWCPSAYSWVTMLGMVMYLMFFAPGMGPMPWTINSELYPSWARSWCLSAATSTNWLFNLLVSMTFLSLTRAITKHGAFYLYAGLATLGFIYFLLVLPETKGKTLEEMDDLFDDGSTTKQARMKKDNKEQVEA</sequence>
<dbReference type="FunFam" id="1.20.1250.20:FF:000780">
    <property type="entry name" value="Proton myo-inositol cotransporter"/>
    <property type="match status" value="1"/>
</dbReference>
<keyword evidence="4 8" id="KW-0812">Transmembrane</keyword>
<evidence type="ECO:0000259" key="9">
    <source>
        <dbReference type="PROSITE" id="PS50850"/>
    </source>
</evidence>
<dbReference type="GO" id="GO:0005366">
    <property type="term" value="F:myo-inositol:proton symporter activity"/>
    <property type="evidence" value="ECO:0007669"/>
    <property type="project" value="TreeGrafter"/>
</dbReference>
<accession>A0A6G1SGG7</accession>
<comment type="subcellular location">
    <subcellularLocation>
        <location evidence="1">Membrane</location>
        <topology evidence="1">Multi-pass membrane protein</topology>
    </subcellularLocation>
</comment>
<dbReference type="SUPFAM" id="SSF103473">
    <property type="entry name" value="MFS general substrate transporter"/>
    <property type="match status" value="2"/>
</dbReference>
<dbReference type="GO" id="GO:0016324">
    <property type="term" value="C:apical plasma membrane"/>
    <property type="evidence" value="ECO:0007669"/>
    <property type="project" value="TreeGrafter"/>
</dbReference>
<dbReference type="EMBL" id="GGYP01004688">
    <property type="protein sequence ID" value="MDE49459.1"/>
    <property type="molecule type" value="Transcribed_RNA"/>
</dbReference>
<evidence type="ECO:0000256" key="5">
    <source>
        <dbReference type="ARBA" id="ARBA00022989"/>
    </source>
</evidence>
<dbReference type="NCBIfam" id="TIGR00879">
    <property type="entry name" value="SP"/>
    <property type="match status" value="1"/>
</dbReference>
<dbReference type="PRINTS" id="PR00171">
    <property type="entry name" value="SUGRTRNSPORT"/>
</dbReference>
<dbReference type="InterPro" id="IPR050814">
    <property type="entry name" value="Myo-inositol_Transporter"/>
</dbReference>
<gene>
    <name evidence="10" type="primary">SLC2A13_0</name>
    <name evidence="10" type="ORF">g.17598</name>
</gene>
<feature type="transmembrane region" description="Helical" evidence="8">
    <location>
        <begin position="194"/>
        <end position="212"/>
    </location>
</feature>
<keyword evidence="3 7" id="KW-0813">Transport</keyword>
<protein>
    <submittedName>
        <fullName evidence="10">Proton myo-inositol cotransporter</fullName>
    </submittedName>
</protein>
<evidence type="ECO:0000256" key="3">
    <source>
        <dbReference type="ARBA" id="ARBA00022448"/>
    </source>
</evidence>
<feature type="transmembrane region" description="Helical" evidence="8">
    <location>
        <begin position="31"/>
        <end position="50"/>
    </location>
</feature>
<feature type="transmembrane region" description="Helical" evidence="8">
    <location>
        <begin position="160"/>
        <end position="182"/>
    </location>
</feature>
<feature type="transmembrane region" description="Helical" evidence="8">
    <location>
        <begin position="464"/>
        <end position="482"/>
    </location>
</feature>
<dbReference type="PANTHER" id="PTHR48020">
    <property type="entry name" value="PROTON MYO-INOSITOL COTRANSPORTER"/>
    <property type="match status" value="1"/>
</dbReference>
<evidence type="ECO:0000256" key="7">
    <source>
        <dbReference type="RuleBase" id="RU003346"/>
    </source>
</evidence>
<dbReference type="InterPro" id="IPR003663">
    <property type="entry name" value="Sugar/inositol_transpt"/>
</dbReference>
<proteinExistence type="inferred from homology"/>
<feature type="transmembrane region" description="Helical" evidence="8">
    <location>
        <begin position="127"/>
        <end position="148"/>
    </location>
</feature>
<evidence type="ECO:0000313" key="10">
    <source>
        <dbReference type="EMBL" id="MDE49459.1"/>
    </source>
</evidence>
<evidence type="ECO:0000256" key="1">
    <source>
        <dbReference type="ARBA" id="ARBA00004141"/>
    </source>
</evidence>
<feature type="transmembrane region" description="Helical" evidence="8">
    <location>
        <begin position="283"/>
        <end position="306"/>
    </location>
</feature>
<dbReference type="AlphaFoldDB" id="A0A6G1SGG7"/>
<comment type="similarity">
    <text evidence="2 7">Belongs to the major facilitator superfamily. Sugar transporter (TC 2.A.1.1) family.</text>
</comment>
<feature type="transmembrane region" description="Helical" evidence="8">
    <location>
        <begin position="536"/>
        <end position="554"/>
    </location>
</feature>
<dbReference type="Gene3D" id="1.20.1250.20">
    <property type="entry name" value="MFS general substrate transporter like domains"/>
    <property type="match status" value="2"/>
</dbReference>
<keyword evidence="6 8" id="KW-0472">Membrane</keyword>
<dbReference type="Pfam" id="PF00083">
    <property type="entry name" value="Sugar_tr"/>
    <property type="match status" value="2"/>
</dbReference>
<dbReference type="InterPro" id="IPR005829">
    <property type="entry name" value="Sugar_transporter_CS"/>
</dbReference>
<dbReference type="PANTHER" id="PTHR48020:SF12">
    <property type="entry name" value="PROTON MYO-INOSITOL COTRANSPORTER"/>
    <property type="match status" value="1"/>
</dbReference>
<feature type="domain" description="Major facilitator superfamily (MFS) profile" evidence="9">
    <location>
        <begin position="36"/>
        <end position="558"/>
    </location>
</feature>
<dbReference type="InterPro" id="IPR005828">
    <property type="entry name" value="MFS_sugar_transport-like"/>
</dbReference>
<name>A0A6G1SGG7_9ACAR</name>
<feature type="transmembrane region" description="Helical" evidence="8">
    <location>
        <begin position="354"/>
        <end position="373"/>
    </location>
</feature>
<dbReference type="InterPro" id="IPR036259">
    <property type="entry name" value="MFS_trans_sf"/>
</dbReference>
<organism evidence="10">
    <name type="scientific">Aceria tosichella</name>
    <name type="common">wheat curl mite</name>
    <dbReference type="NCBI Taxonomy" id="561515"/>
    <lineage>
        <taxon>Eukaryota</taxon>
        <taxon>Metazoa</taxon>
        <taxon>Ecdysozoa</taxon>
        <taxon>Arthropoda</taxon>
        <taxon>Chelicerata</taxon>
        <taxon>Arachnida</taxon>
        <taxon>Acari</taxon>
        <taxon>Acariformes</taxon>
        <taxon>Trombidiformes</taxon>
        <taxon>Prostigmata</taxon>
        <taxon>Eupodina</taxon>
        <taxon>Eriophyoidea</taxon>
        <taxon>Eriophyidae</taxon>
        <taxon>Eriophyinae</taxon>
        <taxon>Aceriini</taxon>
        <taxon>Aceria</taxon>
    </lineage>
</organism>
<reference evidence="10" key="1">
    <citation type="submission" date="2018-10" db="EMBL/GenBank/DDBJ databases">
        <title>Transcriptome assembly of Aceria tosichella (Wheat curl mite) Type 2.</title>
        <authorList>
            <person name="Scully E.D."/>
            <person name="Geib S.M."/>
            <person name="Palmer N.A."/>
            <person name="Gupta A.K."/>
            <person name="Sarath G."/>
            <person name="Tatineni S."/>
        </authorList>
    </citation>
    <scope>NUCLEOTIDE SEQUENCE</scope>
    <source>
        <strain evidence="10">LincolnNE</strain>
    </source>
</reference>
<evidence type="ECO:0000256" key="6">
    <source>
        <dbReference type="ARBA" id="ARBA00023136"/>
    </source>
</evidence>
<evidence type="ECO:0000256" key="2">
    <source>
        <dbReference type="ARBA" id="ARBA00010992"/>
    </source>
</evidence>
<feature type="transmembrane region" description="Helical" evidence="8">
    <location>
        <begin position="321"/>
        <end position="342"/>
    </location>
</feature>